<dbReference type="Proteomes" id="UP000228930">
    <property type="component" value="Unassembled WGS sequence"/>
</dbReference>
<reference evidence="2 3" key="1">
    <citation type="submission" date="2015-06" db="EMBL/GenBank/DDBJ databases">
        <title>Comparative genome analysis of nirS-carrying Bradyrhizobium sp. strains.</title>
        <authorList>
            <person name="Ishii S."/>
            <person name="Jang J."/>
            <person name="Nishizawa T."/>
            <person name="Senoo K."/>
        </authorList>
    </citation>
    <scope>NUCLEOTIDE SEQUENCE [LARGE SCALE GENOMIC DNA]</scope>
    <source>
        <strain evidence="2 3">TSA1</strain>
    </source>
</reference>
<gene>
    <name evidence="2" type="ORF">TSA1_02585</name>
</gene>
<dbReference type="RefSeq" id="WP_100174986.1">
    <property type="nucleotide sequence ID" value="NZ_LFJC01000003.1"/>
</dbReference>
<protein>
    <submittedName>
        <fullName evidence="2">Uncharacterized protein</fullName>
    </submittedName>
</protein>
<name>A0A2M6U5C0_9BRAD</name>
<dbReference type="AlphaFoldDB" id="A0A2M6U5C0"/>
<accession>A0A2M6U5C0</accession>
<organism evidence="2 3">
    <name type="scientific">Bradyrhizobium nitroreducens</name>
    <dbReference type="NCBI Taxonomy" id="709803"/>
    <lineage>
        <taxon>Bacteria</taxon>
        <taxon>Pseudomonadati</taxon>
        <taxon>Pseudomonadota</taxon>
        <taxon>Alphaproteobacteria</taxon>
        <taxon>Hyphomicrobiales</taxon>
        <taxon>Nitrobacteraceae</taxon>
        <taxon>Bradyrhizobium</taxon>
    </lineage>
</organism>
<proteinExistence type="predicted"/>
<evidence type="ECO:0000313" key="3">
    <source>
        <dbReference type="Proteomes" id="UP000228930"/>
    </source>
</evidence>
<evidence type="ECO:0000313" key="2">
    <source>
        <dbReference type="EMBL" id="PIS99771.1"/>
    </source>
</evidence>
<dbReference type="EMBL" id="LFJC01000003">
    <property type="protein sequence ID" value="PIS99771.1"/>
    <property type="molecule type" value="Genomic_DNA"/>
</dbReference>
<feature type="region of interest" description="Disordered" evidence="1">
    <location>
        <begin position="70"/>
        <end position="103"/>
    </location>
</feature>
<feature type="compositionally biased region" description="Gly residues" evidence="1">
    <location>
        <begin position="92"/>
        <end position="103"/>
    </location>
</feature>
<evidence type="ECO:0000256" key="1">
    <source>
        <dbReference type="SAM" id="MobiDB-lite"/>
    </source>
</evidence>
<keyword evidence="3" id="KW-1185">Reference proteome</keyword>
<sequence length="103" mass="11180">MFLIDALLILAMLFFLFLPITDRRTVRMRLCMLCALLAVFSVSLTRTPIVPVLLVSVSAPPGMARVPHMHLGEPSSGFSPRPTSDIRLIHGRGNGQGNGQGNP</sequence>
<comment type="caution">
    <text evidence="2">The sequence shown here is derived from an EMBL/GenBank/DDBJ whole genome shotgun (WGS) entry which is preliminary data.</text>
</comment>